<organism evidence="1 2">
    <name type="scientific">Cochliobolus sativus (strain ND90Pr / ATCC 201652)</name>
    <name type="common">Common root rot and spot blotch fungus</name>
    <name type="synonym">Bipolaris sorokiniana</name>
    <dbReference type="NCBI Taxonomy" id="665912"/>
    <lineage>
        <taxon>Eukaryota</taxon>
        <taxon>Fungi</taxon>
        <taxon>Dikarya</taxon>
        <taxon>Ascomycota</taxon>
        <taxon>Pezizomycotina</taxon>
        <taxon>Dothideomycetes</taxon>
        <taxon>Pleosporomycetidae</taxon>
        <taxon>Pleosporales</taxon>
        <taxon>Pleosporineae</taxon>
        <taxon>Pleosporaceae</taxon>
        <taxon>Bipolaris</taxon>
    </lineage>
</organism>
<dbReference type="HOGENOM" id="CLU_658900_0_0_1"/>
<accession>M2SET0</accession>
<sequence length="417" mass="45943">MALSRSRTDFAIALDSFTPSNVLRDEESVDPGRVYDEDSIVETPIIRTGAVVGPGSISEEDLILKSSIARAEAIFEKISSKQDTKAYRYNLLYFSNAVDQYESLQLAVSQGRGNKSIAFDKISRGDQKKREIAKRTYADASRYLRCSEIGGPGSLLSITAAKFEMENLNNEDIQLLCNYRKAHPSIEKQSRSLDFTVVNELVKGLLAQGIESVDITKGLTRLTKLLCRYVDTKSLTEDGKVLPKLVTADSNEYHNGASQSPVGLEPGTNVRLSTHTVSLEQQGPVPISHALQSQQTYHAAEPHTNIAKRRRMSGNERPQLPTICSVLTPENDRSIAQAEGQESSMDTLIYSEQQHNTVPPCEQVSNIEQGRASITSLVEAQGELVPILVEMEDTNLPSYGLSDLLGHDETSYCFGEI</sequence>
<reference evidence="1 2" key="1">
    <citation type="journal article" date="2012" name="PLoS Pathog.">
        <title>Diverse lifestyles and strategies of plant pathogenesis encoded in the genomes of eighteen Dothideomycetes fungi.</title>
        <authorList>
            <person name="Ohm R.A."/>
            <person name="Feau N."/>
            <person name="Henrissat B."/>
            <person name="Schoch C.L."/>
            <person name="Horwitz B.A."/>
            <person name="Barry K.W."/>
            <person name="Condon B.J."/>
            <person name="Copeland A.C."/>
            <person name="Dhillon B."/>
            <person name="Glaser F."/>
            <person name="Hesse C.N."/>
            <person name="Kosti I."/>
            <person name="LaButti K."/>
            <person name="Lindquist E.A."/>
            <person name="Lucas S."/>
            <person name="Salamov A.A."/>
            <person name="Bradshaw R.E."/>
            <person name="Ciuffetti L."/>
            <person name="Hamelin R.C."/>
            <person name="Kema G.H.J."/>
            <person name="Lawrence C."/>
            <person name="Scott J.A."/>
            <person name="Spatafora J.W."/>
            <person name="Turgeon B.G."/>
            <person name="de Wit P.J.G.M."/>
            <person name="Zhong S."/>
            <person name="Goodwin S.B."/>
            <person name="Grigoriev I.V."/>
        </authorList>
    </citation>
    <scope>NUCLEOTIDE SEQUENCE [LARGE SCALE GENOMIC DNA]</scope>
    <source>
        <strain evidence="2">ND90Pr / ATCC 201652</strain>
    </source>
</reference>
<gene>
    <name evidence="1" type="ORF">COCSADRAFT_159418</name>
</gene>
<reference evidence="2" key="2">
    <citation type="journal article" date="2013" name="PLoS Genet.">
        <title>Comparative genome structure, secondary metabolite, and effector coding capacity across Cochliobolus pathogens.</title>
        <authorList>
            <person name="Condon B.J."/>
            <person name="Leng Y."/>
            <person name="Wu D."/>
            <person name="Bushley K.E."/>
            <person name="Ohm R.A."/>
            <person name="Otillar R."/>
            <person name="Martin J."/>
            <person name="Schackwitz W."/>
            <person name="Grimwood J."/>
            <person name="MohdZainudin N."/>
            <person name="Xue C."/>
            <person name="Wang R."/>
            <person name="Manning V.A."/>
            <person name="Dhillon B."/>
            <person name="Tu Z.J."/>
            <person name="Steffenson B.J."/>
            <person name="Salamov A."/>
            <person name="Sun H."/>
            <person name="Lowry S."/>
            <person name="LaButti K."/>
            <person name="Han J."/>
            <person name="Copeland A."/>
            <person name="Lindquist E."/>
            <person name="Barry K."/>
            <person name="Schmutz J."/>
            <person name="Baker S.E."/>
            <person name="Ciuffetti L.M."/>
            <person name="Grigoriev I.V."/>
            <person name="Zhong S."/>
            <person name="Turgeon B.G."/>
        </authorList>
    </citation>
    <scope>NUCLEOTIDE SEQUENCE [LARGE SCALE GENOMIC DNA]</scope>
    <source>
        <strain evidence="2">ND90Pr / ATCC 201652</strain>
    </source>
</reference>
<evidence type="ECO:0000313" key="2">
    <source>
        <dbReference type="Proteomes" id="UP000016934"/>
    </source>
</evidence>
<dbReference type="GeneID" id="19131961"/>
<dbReference type="KEGG" id="bsc:COCSADRAFT_159418"/>
<dbReference type="OrthoDB" id="3695057at2759"/>
<proteinExistence type="predicted"/>
<dbReference type="AlphaFoldDB" id="M2SET0"/>
<protein>
    <submittedName>
        <fullName evidence="1">Uncharacterized protein</fullName>
    </submittedName>
</protein>
<name>M2SET0_COCSN</name>
<keyword evidence="2" id="KW-1185">Reference proteome</keyword>
<dbReference type="RefSeq" id="XP_007698850.1">
    <property type="nucleotide sequence ID" value="XM_007700660.1"/>
</dbReference>
<dbReference type="EMBL" id="KB445641">
    <property type="protein sequence ID" value="EMD65803.1"/>
    <property type="molecule type" value="Genomic_DNA"/>
</dbReference>
<dbReference type="Proteomes" id="UP000016934">
    <property type="component" value="Unassembled WGS sequence"/>
</dbReference>
<evidence type="ECO:0000313" key="1">
    <source>
        <dbReference type="EMBL" id="EMD65803.1"/>
    </source>
</evidence>